<dbReference type="Gene3D" id="3.30.530.20">
    <property type="match status" value="1"/>
</dbReference>
<comment type="caution">
    <text evidence="1">The sequence shown here is derived from an EMBL/GenBank/DDBJ whole genome shotgun (WGS) entry which is preliminary data.</text>
</comment>
<keyword evidence="2" id="KW-1185">Reference proteome</keyword>
<dbReference type="Proteomes" id="UP001620408">
    <property type="component" value="Unassembled WGS sequence"/>
</dbReference>
<dbReference type="EMBL" id="JADIKD010000012">
    <property type="protein sequence ID" value="MFK2919510.1"/>
    <property type="molecule type" value="Genomic_DNA"/>
</dbReference>
<accession>A0ABW8K9G0</accession>
<dbReference type="InterPro" id="IPR019587">
    <property type="entry name" value="Polyketide_cyclase/dehydratase"/>
</dbReference>
<name>A0ABW8K9G0_9GAMM</name>
<dbReference type="RefSeq" id="WP_379984449.1">
    <property type="nucleotide sequence ID" value="NZ_JADIKD010000012.1"/>
</dbReference>
<dbReference type="InterPro" id="IPR023393">
    <property type="entry name" value="START-like_dom_sf"/>
</dbReference>
<dbReference type="CDD" id="cd07812">
    <property type="entry name" value="SRPBCC"/>
    <property type="match status" value="1"/>
</dbReference>
<dbReference type="Pfam" id="PF10604">
    <property type="entry name" value="Polyketide_cyc2"/>
    <property type="match status" value="1"/>
</dbReference>
<evidence type="ECO:0000313" key="2">
    <source>
        <dbReference type="Proteomes" id="UP001620408"/>
    </source>
</evidence>
<evidence type="ECO:0000313" key="1">
    <source>
        <dbReference type="EMBL" id="MFK2919510.1"/>
    </source>
</evidence>
<sequence length="150" mass="16777">MSISFEQGMFLPRPPEQVFDVLDDISALPKWLDRCIRVQKHQPGPNEVGDALRYIYLDGLRNNVMEGTITARSPSEHLSCQCANRKMAVNVAIHMRPHGTGTYLTQSISILPKGLFTRLAAPLIRRALPDQSTRALAGLRNYLLRIPSSP</sequence>
<dbReference type="SUPFAM" id="SSF55961">
    <property type="entry name" value="Bet v1-like"/>
    <property type="match status" value="1"/>
</dbReference>
<protein>
    <submittedName>
        <fullName evidence="1">SRPBCC family protein</fullName>
    </submittedName>
</protein>
<proteinExistence type="predicted"/>
<gene>
    <name evidence="1" type="ORF">ISS97_19765</name>
</gene>
<organism evidence="1 2">
    <name type="scientific">Dyella koreensis</name>
    <dbReference type="NCBI Taxonomy" id="311235"/>
    <lineage>
        <taxon>Bacteria</taxon>
        <taxon>Pseudomonadati</taxon>
        <taxon>Pseudomonadota</taxon>
        <taxon>Gammaproteobacteria</taxon>
        <taxon>Lysobacterales</taxon>
        <taxon>Rhodanobacteraceae</taxon>
        <taxon>Dyella</taxon>
    </lineage>
</organism>
<reference evidence="1 2" key="1">
    <citation type="submission" date="2020-10" db="EMBL/GenBank/DDBJ databases">
        <title>Phylogeny of dyella-like bacteria.</title>
        <authorList>
            <person name="Fu J."/>
        </authorList>
    </citation>
    <scope>NUCLEOTIDE SEQUENCE [LARGE SCALE GENOMIC DNA]</scope>
    <source>
        <strain evidence="1 2">BB4</strain>
    </source>
</reference>